<accession>A0A518K086</accession>
<feature type="coiled-coil region" evidence="1">
    <location>
        <begin position="221"/>
        <end position="248"/>
    </location>
</feature>
<evidence type="ECO:0000313" key="6">
    <source>
        <dbReference type="Proteomes" id="UP000315082"/>
    </source>
</evidence>
<reference evidence="5 6" key="1">
    <citation type="submission" date="2019-02" db="EMBL/GenBank/DDBJ databases">
        <title>Deep-cultivation of Planctomycetes and their phenomic and genomic characterization uncovers novel biology.</title>
        <authorList>
            <person name="Wiegand S."/>
            <person name="Jogler M."/>
            <person name="Boedeker C."/>
            <person name="Pinto D."/>
            <person name="Vollmers J."/>
            <person name="Rivas-Marin E."/>
            <person name="Kohn T."/>
            <person name="Peeters S.H."/>
            <person name="Heuer A."/>
            <person name="Rast P."/>
            <person name="Oberbeckmann S."/>
            <person name="Bunk B."/>
            <person name="Jeske O."/>
            <person name="Meyerdierks A."/>
            <person name="Storesund J.E."/>
            <person name="Kallscheuer N."/>
            <person name="Luecker S."/>
            <person name="Lage O.M."/>
            <person name="Pohl T."/>
            <person name="Merkel B.J."/>
            <person name="Hornburger P."/>
            <person name="Mueller R.-W."/>
            <person name="Bruemmer F."/>
            <person name="Labrenz M."/>
            <person name="Spormann A.M."/>
            <person name="Op den Camp H."/>
            <person name="Overmann J."/>
            <person name="Amann R."/>
            <person name="Jetten M.S.M."/>
            <person name="Mascher T."/>
            <person name="Medema M.H."/>
            <person name="Devos D.P."/>
            <person name="Kaster A.-K."/>
            <person name="Ovreas L."/>
            <person name="Rohde M."/>
            <person name="Galperin M.Y."/>
            <person name="Jogler C."/>
        </authorList>
    </citation>
    <scope>NUCLEOTIDE SEQUENCE [LARGE SCALE GENOMIC DNA]</scope>
    <source>
        <strain evidence="5 6">Poly24</strain>
    </source>
</reference>
<dbReference type="EMBL" id="CP036348">
    <property type="protein sequence ID" value="QDV71200.1"/>
    <property type="molecule type" value="Genomic_DNA"/>
</dbReference>
<evidence type="ECO:0000256" key="2">
    <source>
        <dbReference type="SAM" id="MobiDB-lite"/>
    </source>
</evidence>
<gene>
    <name evidence="5" type="ORF">Poly24_49340</name>
</gene>
<evidence type="ECO:0000256" key="1">
    <source>
        <dbReference type="SAM" id="Coils"/>
    </source>
</evidence>
<organism evidence="5 6">
    <name type="scientific">Rosistilla carotiformis</name>
    <dbReference type="NCBI Taxonomy" id="2528017"/>
    <lineage>
        <taxon>Bacteria</taxon>
        <taxon>Pseudomonadati</taxon>
        <taxon>Planctomycetota</taxon>
        <taxon>Planctomycetia</taxon>
        <taxon>Pirellulales</taxon>
        <taxon>Pirellulaceae</taxon>
        <taxon>Rosistilla</taxon>
    </lineage>
</organism>
<evidence type="ECO:0000256" key="3">
    <source>
        <dbReference type="SAM" id="Phobius"/>
    </source>
</evidence>
<dbReference type="InterPro" id="IPR003399">
    <property type="entry name" value="Mce/MlaD"/>
</dbReference>
<dbReference type="Pfam" id="PF02470">
    <property type="entry name" value="MlaD"/>
    <property type="match status" value="1"/>
</dbReference>
<feature type="coiled-coil region" evidence="1">
    <location>
        <begin position="142"/>
        <end position="169"/>
    </location>
</feature>
<proteinExistence type="predicted"/>
<dbReference type="AlphaFoldDB" id="A0A518K086"/>
<dbReference type="InterPro" id="IPR052336">
    <property type="entry name" value="MlaD_Phospholipid_Transporter"/>
</dbReference>
<sequence>MNDPYRLRYTNQLVGTFLLVVLLFSLVVSFLVFRTKDYFAEKDLFWIDVPQHAVDGLQKGSEVVILGERAGDVESIRYIDGTSNIRVILAIRREYSKQVFESSTVALERRYGVGAPQLVIRRGMPADGVLKLLPPSSRIVNFEAEEDRLDQLAREVQSVSASINKIQVKMDPTLDKIGKSAETLDTGIQEDASPAFRTMGEASASFQQTNEQLRPEASQTMLEIRQATKNLDQRITQLTEKIELLVEADMRDTLQGVRDTSNDVSDAAGSVKTTATDVNTDVAKTLVEIREAADKMTRLADEARDVVRVVRKESEELPGTVEQFNSTVGNAQDMVGEIRSHWLLRRYTDQSTSTRQLSPSGIRAGGSP</sequence>
<name>A0A518K086_9BACT</name>
<dbReference type="RefSeq" id="WP_145101531.1">
    <property type="nucleotide sequence ID" value="NZ_CP036348.1"/>
</dbReference>
<keyword evidence="3" id="KW-0812">Transmembrane</keyword>
<keyword evidence="6" id="KW-1185">Reference proteome</keyword>
<keyword evidence="1" id="KW-0175">Coiled coil</keyword>
<feature type="transmembrane region" description="Helical" evidence="3">
    <location>
        <begin position="12"/>
        <end position="33"/>
    </location>
</feature>
<evidence type="ECO:0000259" key="4">
    <source>
        <dbReference type="Pfam" id="PF02470"/>
    </source>
</evidence>
<dbReference type="KEGG" id="rcf:Poly24_49340"/>
<keyword evidence="3" id="KW-0472">Membrane</keyword>
<dbReference type="PANTHER" id="PTHR33371:SF4">
    <property type="entry name" value="INTERMEMBRANE PHOSPHOLIPID TRANSPORT SYSTEM BINDING PROTEIN MLAD"/>
    <property type="match status" value="1"/>
</dbReference>
<keyword evidence="3" id="KW-1133">Transmembrane helix</keyword>
<dbReference type="OrthoDB" id="266214at2"/>
<feature type="domain" description="Mce/MlaD" evidence="4">
    <location>
        <begin position="54"/>
        <end position="108"/>
    </location>
</feature>
<feature type="region of interest" description="Disordered" evidence="2">
    <location>
        <begin position="349"/>
        <end position="368"/>
    </location>
</feature>
<evidence type="ECO:0000313" key="5">
    <source>
        <dbReference type="EMBL" id="QDV71200.1"/>
    </source>
</evidence>
<dbReference type="Proteomes" id="UP000315082">
    <property type="component" value="Chromosome"/>
</dbReference>
<protein>
    <recommendedName>
        <fullName evidence="4">Mce/MlaD domain-containing protein</fullName>
    </recommendedName>
</protein>
<feature type="compositionally biased region" description="Polar residues" evidence="2">
    <location>
        <begin position="349"/>
        <end position="359"/>
    </location>
</feature>
<dbReference type="PANTHER" id="PTHR33371">
    <property type="entry name" value="INTERMEMBRANE PHOSPHOLIPID TRANSPORT SYSTEM BINDING PROTEIN MLAD-RELATED"/>
    <property type="match status" value="1"/>
</dbReference>